<keyword evidence="4" id="KW-1185">Reference proteome</keyword>
<evidence type="ECO:0000313" key="4">
    <source>
        <dbReference type="Proteomes" id="UP001597362"/>
    </source>
</evidence>
<gene>
    <name evidence="3" type="ORF">ACFSJH_20420</name>
</gene>
<dbReference type="Pfam" id="PF01370">
    <property type="entry name" value="Epimerase"/>
    <property type="match status" value="1"/>
</dbReference>
<dbReference type="PANTHER" id="PTHR43000">
    <property type="entry name" value="DTDP-D-GLUCOSE 4,6-DEHYDRATASE-RELATED"/>
    <property type="match status" value="1"/>
</dbReference>
<proteinExistence type="inferred from homology"/>
<dbReference type="Gene3D" id="3.90.25.10">
    <property type="entry name" value="UDP-galactose 4-epimerase, domain 1"/>
    <property type="match status" value="1"/>
</dbReference>
<feature type="domain" description="NAD-dependent epimerase/dehydratase" evidence="2">
    <location>
        <begin position="3"/>
        <end position="220"/>
    </location>
</feature>
<organism evidence="3 4">
    <name type="scientific">Paenibacillus yanchengensis</name>
    <dbReference type="NCBI Taxonomy" id="2035833"/>
    <lineage>
        <taxon>Bacteria</taxon>
        <taxon>Bacillati</taxon>
        <taxon>Bacillota</taxon>
        <taxon>Bacilli</taxon>
        <taxon>Bacillales</taxon>
        <taxon>Paenibacillaceae</taxon>
        <taxon>Paenibacillus</taxon>
    </lineage>
</organism>
<comment type="caution">
    <text evidence="3">The sequence shown here is derived from an EMBL/GenBank/DDBJ whole genome shotgun (WGS) entry which is preliminary data.</text>
</comment>
<dbReference type="Proteomes" id="UP001597362">
    <property type="component" value="Unassembled WGS sequence"/>
</dbReference>
<evidence type="ECO:0000313" key="3">
    <source>
        <dbReference type="EMBL" id="MFD2118069.1"/>
    </source>
</evidence>
<reference evidence="4" key="1">
    <citation type="journal article" date="2019" name="Int. J. Syst. Evol. Microbiol.">
        <title>The Global Catalogue of Microorganisms (GCM) 10K type strain sequencing project: providing services to taxonomists for standard genome sequencing and annotation.</title>
        <authorList>
            <consortium name="The Broad Institute Genomics Platform"/>
            <consortium name="The Broad Institute Genome Sequencing Center for Infectious Disease"/>
            <person name="Wu L."/>
            <person name="Ma J."/>
        </authorList>
    </citation>
    <scope>NUCLEOTIDE SEQUENCE [LARGE SCALE GENOMIC DNA]</scope>
    <source>
        <strain evidence="4">GH52</strain>
    </source>
</reference>
<dbReference type="EMBL" id="JBHUHO010000049">
    <property type="protein sequence ID" value="MFD2118069.1"/>
    <property type="molecule type" value="Genomic_DNA"/>
</dbReference>
<name>A0ABW4YRF1_9BACL</name>
<dbReference type="InterPro" id="IPR001509">
    <property type="entry name" value="Epimerase_deHydtase"/>
</dbReference>
<dbReference type="Gene3D" id="3.40.50.720">
    <property type="entry name" value="NAD(P)-binding Rossmann-like Domain"/>
    <property type="match status" value="1"/>
</dbReference>
<dbReference type="SUPFAM" id="SSF51735">
    <property type="entry name" value="NAD(P)-binding Rossmann-fold domains"/>
    <property type="match status" value="1"/>
</dbReference>
<evidence type="ECO:0000256" key="1">
    <source>
        <dbReference type="ARBA" id="ARBA00007637"/>
    </source>
</evidence>
<dbReference type="RefSeq" id="WP_377775622.1">
    <property type="nucleotide sequence ID" value="NZ_JBHUHO010000049.1"/>
</dbReference>
<accession>A0ABW4YRF1</accession>
<evidence type="ECO:0000259" key="2">
    <source>
        <dbReference type="Pfam" id="PF01370"/>
    </source>
</evidence>
<sequence length="304" mass="33766">MKILVTGGYGFIGSYVAERFAKENHEIFIIDNLRTGKKSNVLFAHTGYVVDVEDEACEQIFQTHQFDIVVHLAAQVSVAASIVSPIEDANINIIGLLNMLQLSTKYNVKKFIFASSAAVYGEQTTLPIVEQFSCIPQSPYGLSKYTGEQYCTIWNDFTSVSTLSFRFSNVYGPRQNSDGEGGVVSIFMDCLQSNKPLLVYGDGNQTRDFVFVEDVASAIYEGAMSSLIGIYNLSTNKQTSVNDIIAVLDKLNPVDDVRYLEARVGDIKESVLDNRKLVSALNWTPEYTIDEGLTKTAEYFLTRV</sequence>
<comment type="similarity">
    <text evidence="1">Belongs to the NAD(P)-dependent epimerase/dehydratase family.</text>
</comment>
<dbReference type="InterPro" id="IPR036291">
    <property type="entry name" value="NAD(P)-bd_dom_sf"/>
</dbReference>
<protein>
    <submittedName>
        <fullName evidence="3">NAD-dependent epimerase/dehydratase family protein</fullName>
    </submittedName>
</protein>